<evidence type="ECO:0000313" key="2">
    <source>
        <dbReference type="Proteomes" id="UP000824130"/>
    </source>
</evidence>
<organism evidence="1 2">
    <name type="scientific">Candidatus Allocopromorpha excrementipullorum</name>
    <dbReference type="NCBI Taxonomy" id="2840743"/>
    <lineage>
        <taxon>Bacteria</taxon>
        <taxon>Bacillati</taxon>
        <taxon>Bacillota</taxon>
        <taxon>Clostridia</taxon>
        <taxon>Eubacteriales</taxon>
        <taxon>Eubacteriaceae</taxon>
        <taxon>Eubacteriaceae incertae sedis</taxon>
        <taxon>Candidatus Allocopromorpha</taxon>
    </lineage>
</organism>
<reference evidence="1" key="2">
    <citation type="journal article" date="2021" name="PeerJ">
        <title>Extensive microbial diversity within the chicken gut microbiome revealed by metagenomics and culture.</title>
        <authorList>
            <person name="Gilroy R."/>
            <person name="Ravi A."/>
            <person name="Getino M."/>
            <person name="Pursley I."/>
            <person name="Horton D.L."/>
            <person name="Alikhan N.F."/>
            <person name="Baker D."/>
            <person name="Gharbi K."/>
            <person name="Hall N."/>
            <person name="Watson M."/>
            <person name="Adriaenssens E.M."/>
            <person name="Foster-Nyarko E."/>
            <person name="Jarju S."/>
            <person name="Secka A."/>
            <person name="Antonio M."/>
            <person name="Oren A."/>
            <person name="Chaudhuri R.R."/>
            <person name="La Ragione R."/>
            <person name="Hildebrand F."/>
            <person name="Pallen M.J."/>
        </authorList>
    </citation>
    <scope>NUCLEOTIDE SEQUENCE</scope>
    <source>
        <strain evidence="1">ChiSjej4B22-8349</strain>
    </source>
</reference>
<gene>
    <name evidence="1" type="ORF">IAD25_02655</name>
</gene>
<evidence type="ECO:0000313" key="1">
    <source>
        <dbReference type="EMBL" id="HIU95594.1"/>
    </source>
</evidence>
<dbReference type="InterPro" id="IPR022476">
    <property type="entry name" value="Spore_YabP/YqfC"/>
</dbReference>
<dbReference type="PIRSF" id="PIRSF011576">
    <property type="entry name" value="YabP"/>
    <property type="match status" value="1"/>
</dbReference>
<dbReference type="GO" id="GO:0030435">
    <property type="term" value="P:sporulation resulting in formation of a cellular spore"/>
    <property type="evidence" value="ECO:0007669"/>
    <property type="project" value="InterPro"/>
</dbReference>
<accession>A0A9D1N5M8</accession>
<name>A0A9D1N5M8_9FIRM</name>
<dbReference type="EMBL" id="DVOB01000058">
    <property type="protein sequence ID" value="HIU95594.1"/>
    <property type="molecule type" value="Genomic_DNA"/>
</dbReference>
<proteinExistence type="predicted"/>
<comment type="caution">
    <text evidence="1">The sequence shown here is derived from an EMBL/GenBank/DDBJ whole genome shotgun (WGS) entry which is preliminary data.</text>
</comment>
<sequence length="86" mass="9795">MENHSVTIENRETLTVTDIKEIDSFDEEEVRATLVSGAMIIRGKKLHIRMLDLDSGRAVIVGIIDSLMYVKVREKGEKGFFARLMK</sequence>
<reference evidence="1" key="1">
    <citation type="submission" date="2020-10" db="EMBL/GenBank/DDBJ databases">
        <authorList>
            <person name="Gilroy R."/>
        </authorList>
    </citation>
    <scope>NUCLEOTIDE SEQUENCE</scope>
    <source>
        <strain evidence="1">ChiSjej4B22-8349</strain>
    </source>
</reference>
<dbReference type="AlphaFoldDB" id="A0A9D1N5M8"/>
<dbReference type="InterPro" id="IPR038705">
    <property type="entry name" value="YabP_sf"/>
</dbReference>
<dbReference type="Pfam" id="PF07873">
    <property type="entry name" value="YabP"/>
    <property type="match status" value="1"/>
</dbReference>
<protein>
    <submittedName>
        <fullName evidence="1">Sporulation protein YabP</fullName>
    </submittedName>
</protein>
<dbReference type="Gene3D" id="2.60.40.2000">
    <property type="match status" value="1"/>
</dbReference>
<dbReference type="InterPro" id="IPR012504">
    <property type="entry name" value="Spore_YabP"/>
</dbReference>
<dbReference type="Proteomes" id="UP000824130">
    <property type="component" value="Unassembled WGS sequence"/>
</dbReference>